<accession>A0A0D0HKB1</accession>
<dbReference type="Proteomes" id="UP000032047">
    <property type="component" value="Unassembled WGS sequence"/>
</dbReference>
<comment type="subcellular location">
    <subcellularLocation>
        <location evidence="1">Cell envelope</location>
    </subcellularLocation>
</comment>
<evidence type="ECO:0000256" key="4">
    <source>
        <dbReference type="SAM" id="Phobius"/>
    </source>
</evidence>
<reference evidence="6 7" key="1">
    <citation type="submission" date="2015-01" db="EMBL/GenBank/DDBJ databases">
        <title>Genome sequence of Anoxybacillus ayderensis strain AB04.</title>
        <authorList>
            <person name="Belduz A.O."/>
            <person name="Canakci S."/>
            <person name="Chan K.-G."/>
            <person name="Kahar U.M."/>
            <person name="Yaakob A.S."/>
            <person name="Chan C.S."/>
            <person name="Goh K.M."/>
        </authorList>
    </citation>
    <scope>NUCLEOTIDE SEQUENCE [LARGE SCALE GENOMIC DNA]</scope>
    <source>
        <strain evidence="6 7">AB04</strain>
    </source>
</reference>
<organism evidence="6 7">
    <name type="scientific">Anoxybacillus ayderensis</name>
    <dbReference type="NCBI Taxonomy" id="265546"/>
    <lineage>
        <taxon>Bacteria</taxon>
        <taxon>Bacillati</taxon>
        <taxon>Bacillota</taxon>
        <taxon>Bacilli</taxon>
        <taxon>Bacillales</taxon>
        <taxon>Anoxybacillaceae</taxon>
        <taxon>Anoxybacillus</taxon>
    </lineage>
</organism>
<dbReference type="AlphaFoldDB" id="A0A0D0HKB1"/>
<dbReference type="InterPro" id="IPR028082">
    <property type="entry name" value="Peripla_BP_I"/>
</dbReference>
<feature type="transmembrane region" description="Helical" evidence="4">
    <location>
        <begin position="6"/>
        <end position="27"/>
    </location>
</feature>
<dbReference type="PATRIC" id="fig|265546.4.peg.2138"/>
<evidence type="ECO:0000256" key="3">
    <source>
        <dbReference type="ARBA" id="ARBA00022729"/>
    </source>
</evidence>
<comment type="similarity">
    <text evidence="2">Belongs to the bacterial solute-binding protein 2 family.</text>
</comment>
<dbReference type="GO" id="GO:0030246">
    <property type="term" value="F:carbohydrate binding"/>
    <property type="evidence" value="ECO:0007669"/>
    <property type="project" value="UniProtKB-ARBA"/>
</dbReference>
<proteinExistence type="inferred from homology"/>
<dbReference type="Pfam" id="PF13407">
    <property type="entry name" value="Peripla_BP_4"/>
    <property type="match status" value="1"/>
</dbReference>
<sequence>MAQKKWTIILIGLFVLFLYVFFYFIIVTQQLERTVARLQYQPKHMSQYPHIVLISQVFDNPYWRKIENGAKEAAKQYNINIEYTGPLQTSIDEQVKLLEKAIASRVDGIIVQNLKDEAFTPLIDKAISRNIPVITIDADAPKSRRIAYVGTNNFEAGQLLGRAVVSRVEGERAIGVIIGTDTSENQRLRLQGFLSVIAEHPRLQVVSVTSSNISRIQASIQAEQMLRKHPNISVMVGTSALDAIGIRMAVKNLHRENIQIFGFDDVEETMEAIKEGDIVATVVQKPYDMGYSAVKLMVDHLSGKQIDKEHFTAIEVIDRQNVQQGRNK</sequence>
<evidence type="ECO:0000313" key="7">
    <source>
        <dbReference type="Proteomes" id="UP000032047"/>
    </source>
</evidence>
<dbReference type="RefSeq" id="WP_042535733.1">
    <property type="nucleotide sequence ID" value="NZ_JXTG01000012.1"/>
</dbReference>
<dbReference type="PANTHER" id="PTHR46847:SF1">
    <property type="entry name" value="D-ALLOSE-BINDING PERIPLASMIC PROTEIN-RELATED"/>
    <property type="match status" value="1"/>
</dbReference>
<comment type="caution">
    <text evidence="6">The sequence shown here is derived from an EMBL/GenBank/DDBJ whole genome shotgun (WGS) entry which is preliminary data.</text>
</comment>
<keyword evidence="4" id="KW-0812">Transmembrane</keyword>
<dbReference type="Gene3D" id="3.40.50.2300">
    <property type="match status" value="2"/>
</dbReference>
<keyword evidence="4" id="KW-0472">Membrane</keyword>
<keyword evidence="4" id="KW-1133">Transmembrane helix</keyword>
<dbReference type="PANTHER" id="PTHR46847">
    <property type="entry name" value="D-ALLOSE-BINDING PERIPLASMIC PROTEIN-RELATED"/>
    <property type="match status" value="1"/>
</dbReference>
<evidence type="ECO:0000313" key="6">
    <source>
        <dbReference type="EMBL" id="KIP20674.1"/>
    </source>
</evidence>
<dbReference type="GO" id="GO:0030313">
    <property type="term" value="C:cell envelope"/>
    <property type="evidence" value="ECO:0007669"/>
    <property type="project" value="UniProtKB-SubCell"/>
</dbReference>
<dbReference type="SUPFAM" id="SSF53822">
    <property type="entry name" value="Periplasmic binding protein-like I"/>
    <property type="match status" value="1"/>
</dbReference>
<protein>
    <submittedName>
        <fullName evidence="6">D-ribose-binding periplasmic protein</fullName>
    </submittedName>
</protein>
<evidence type="ECO:0000256" key="1">
    <source>
        <dbReference type="ARBA" id="ARBA00004196"/>
    </source>
</evidence>
<keyword evidence="3" id="KW-0732">Signal</keyword>
<dbReference type="InterPro" id="IPR025997">
    <property type="entry name" value="SBP_2_dom"/>
</dbReference>
<gene>
    <name evidence="6" type="ORF">JV16_02130</name>
</gene>
<name>A0A0D0HKB1_9BACL</name>
<evidence type="ECO:0000256" key="2">
    <source>
        <dbReference type="ARBA" id="ARBA00007639"/>
    </source>
</evidence>
<feature type="domain" description="Periplasmic binding protein" evidence="5">
    <location>
        <begin position="51"/>
        <end position="305"/>
    </location>
</feature>
<keyword evidence="7" id="KW-1185">Reference proteome</keyword>
<evidence type="ECO:0000259" key="5">
    <source>
        <dbReference type="Pfam" id="PF13407"/>
    </source>
</evidence>
<dbReference type="CDD" id="cd06314">
    <property type="entry name" value="PBP1_tmGBP"/>
    <property type="match status" value="1"/>
</dbReference>
<dbReference type="EMBL" id="JXTG01000012">
    <property type="protein sequence ID" value="KIP20674.1"/>
    <property type="molecule type" value="Genomic_DNA"/>
</dbReference>